<evidence type="ECO:0000313" key="5">
    <source>
        <dbReference type="Proteomes" id="UP001470230"/>
    </source>
</evidence>
<dbReference type="InterPro" id="IPR001452">
    <property type="entry name" value="SH3_domain"/>
</dbReference>
<evidence type="ECO:0000256" key="1">
    <source>
        <dbReference type="ARBA" id="ARBA00022443"/>
    </source>
</evidence>
<gene>
    <name evidence="4" type="ORF">M9Y10_029526</name>
</gene>
<evidence type="ECO:0000256" key="2">
    <source>
        <dbReference type="PROSITE-ProRule" id="PRU00192"/>
    </source>
</evidence>
<keyword evidence="1 2" id="KW-0728">SH3 domain</keyword>
<accession>A0ABR2KMK6</accession>
<keyword evidence="5" id="KW-1185">Reference proteome</keyword>
<protein>
    <recommendedName>
        <fullName evidence="3">SH3 domain-containing protein</fullName>
    </recommendedName>
</protein>
<evidence type="ECO:0000313" key="4">
    <source>
        <dbReference type="EMBL" id="KAK8892301.1"/>
    </source>
</evidence>
<proteinExistence type="predicted"/>
<sequence length="417" mass="47522">MAYQNRIDFTVESFKGLNNRASNFANCALNMFEIHTNLFRELSEMNNNPLIKRIPLNIKYVSGIPGTQYDAIENISRIMVDFFSSANFIEKEASQTIDEVKKEYSTSSSQMNDFLTGMCSNSHQIDVIKNSIRDQKEHLPSKLSKYQKSINSIVTSKTKSKKASDIVNLMEKVFAIRKENDMFKRSKFVYAANKCMNGITQNSEKAVKLLKVQFSTQISEFKNQIKQSNQQIIDKCNEFDDQLIRTINMINFQKDFTKYVHTYRIIRYDLLPKSFKALDFNHECFSNITTIYKVLSLQLYPYAMAKMKKDFIATDGNGITVQKGKIVLLMEDLSLPWAFVQNPITKVMGYAPSSFLEEIGNGLGVLLEEFKTSEELLRKGDYIAIEGDAGSGNKFVHTLADGTAKIPTSMIGIISEF</sequence>
<name>A0ABR2KMK6_9EUKA</name>
<evidence type="ECO:0000259" key="3">
    <source>
        <dbReference type="PROSITE" id="PS50002"/>
    </source>
</evidence>
<comment type="caution">
    <text evidence="4">The sequence shown here is derived from an EMBL/GenBank/DDBJ whole genome shotgun (WGS) entry which is preliminary data.</text>
</comment>
<feature type="domain" description="SH3" evidence="3">
    <location>
        <begin position="300"/>
        <end position="361"/>
    </location>
</feature>
<dbReference type="PROSITE" id="PS50002">
    <property type="entry name" value="SH3"/>
    <property type="match status" value="1"/>
</dbReference>
<reference evidence="4 5" key="1">
    <citation type="submission" date="2024-04" db="EMBL/GenBank/DDBJ databases">
        <title>Tritrichomonas musculus Genome.</title>
        <authorList>
            <person name="Alves-Ferreira E."/>
            <person name="Grigg M."/>
            <person name="Lorenzi H."/>
            <person name="Galac M."/>
        </authorList>
    </citation>
    <scope>NUCLEOTIDE SEQUENCE [LARGE SCALE GENOMIC DNA]</scope>
    <source>
        <strain evidence="4 5">EAF2021</strain>
    </source>
</reference>
<dbReference type="SUPFAM" id="SSF50044">
    <property type="entry name" value="SH3-domain"/>
    <property type="match status" value="1"/>
</dbReference>
<organism evidence="4 5">
    <name type="scientific">Tritrichomonas musculus</name>
    <dbReference type="NCBI Taxonomy" id="1915356"/>
    <lineage>
        <taxon>Eukaryota</taxon>
        <taxon>Metamonada</taxon>
        <taxon>Parabasalia</taxon>
        <taxon>Tritrichomonadida</taxon>
        <taxon>Tritrichomonadidae</taxon>
        <taxon>Tritrichomonas</taxon>
    </lineage>
</organism>
<dbReference type="EMBL" id="JAPFFF010000004">
    <property type="protein sequence ID" value="KAK8892301.1"/>
    <property type="molecule type" value="Genomic_DNA"/>
</dbReference>
<dbReference type="Proteomes" id="UP001470230">
    <property type="component" value="Unassembled WGS sequence"/>
</dbReference>
<dbReference type="InterPro" id="IPR036028">
    <property type="entry name" value="SH3-like_dom_sf"/>
</dbReference>